<keyword evidence="3" id="KW-1185">Reference proteome</keyword>
<protein>
    <recommendedName>
        <fullName evidence="1">DUF4283 domain-containing protein</fullName>
    </recommendedName>
</protein>
<dbReference type="PANTHER" id="PTHR31286:SF99">
    <property type="entry name" value="DUF4283 DOMAIN-CONTAINING PROTEIN"/>
    <property type="match status" value="1"/>
</dbReference>
<dbReference type="PANTHER" id="PTHR31286">
    <property type="entry name" value="GLYCINE-RICH CELL WALL STRUCTURAL PROTEIN 1.8-LIKE"/>
    <property type="match status" value="1"/>
</dbReference>
<dbReference type="InterPro" id="IPR040256">
    <property type="entry name" value="At4g02000-like"/>
</dbReference>
<organism evidence="2 3">
    <name type="scientific">Stephania cephalantha</name>
    <dbReference type="NCBI Taxonomy" id="152367"/>
    <lineage>
        <taxon>Eukaryota</taxon>
        <taxon>Viridiplantae</taxon>
        <taxon>Streptophyta</taxon>
        <taxon>Embryophyta</taxon>
        <taxon>Tracheophyta</taxon>
        <taxon>Spermatophyta</taxon>
        <taxon>Magnoliopsida</taxon>
        <taxon>Ranunculales</taxon>
        <taxon>Menispermaceae</taxon>
        <taxon>Menispermoideae</taxon>
        <taxon>Cissampelideae</taxon>
        <taxon>Stephania</taxon>
    </lineage>
</organism>
<dbReference type="AlphaFoldDB" id="A0AAP0L7P5"/>
<feature type="domain" description="DUF4283" evidence="1">
    <location>
        <begin position="41"/>
        <end position="124"/>
    </location>
</feature>
<accession>A0AAP0L7P5</accession>
<dbReference type="EMBL" id="JBBNAG010000001">
    <property type="protein sequence ID" value="KAK9166137.1"/>
    <property type="molecule type" value="Genomic_DNA"/>
</dbReference>
<evidence type="ECO:0000313" key="3">
    <source>
        <dbReference type="Proteomes" id="UP001419268"/>
    </source>
</evidence>
<dbReference type="Proteomes" id="UP001419268">
    <property type="component" value="Unassembled WGS sequence"/>
</dbReference>
<dbReference type="InterPro" id="IPR025558">
    <property type="entry name" value="DUF4283"/>
</dbReference>
<gene>
    <name evidence="2" type="ORF">Scep_001328</name>
</gene>
<proteinExistence type="predicted"/>
<dbReference type="Pfam" id="PF14111">
    <property type="entry name" value="DUF4283"/>
    <property type="match status" value="1"/>
</dbReference>
<comment type="caution">
    <text evidence="2">The sequence shown here is derived from an EMBL/GenBank/DDBJ whole genome shotgun (WGS) entry which is preliminary data.</text>
</comment>
<name>A0AAP0L7P5_9MAGN</name>
<sequence>MDDDDSSVQSDIDICNDDYVRGVEDEVVHLRFSKKVQNKMNERMKNTLVIRVLGRSIGYKTLFNRMHILWNPKKHMKVMDVDNCYYMVRFASHDDYTKVLLQGQWKVLGHYLTVQLWTPCFDPKGNNLYVIATWARFPGLRKIALVIIPCNF</sequence>
<reference evidence="2 3" key="1">
    <citation type="submission" date="2024-01" db="EMBL/GenBank/DDBJ databases">
        <title>Genome assemblies of Stephania.</title>
        <authorList>
            <person name="Yang L."/>
        </authorList>
    </citation>
    <scope>NUCLEOTIDE SEQUENCE [LARGE SCALE GENOMIC DNA]</scope>
    <source>
        <strain evidence="2">JXDWG</strain>
        <tissue evidence="2">Leaf</tissue>
    </source>
</reference>
<evidence type="ECO:0000259" key="1">
    <source>
        <dbReference type="Pfam" id="PF14111"/>
    </source>
</evidence>
<evidence type="ECO:0000313" key="2">
    <source>
        <dbReference type="EMBL" id="KAK9166137.1"/>
    </source>
</evidence>